<feature type="domain" description="EAL" evidence="1">
    <location>
        <begin position="729"/>
        <end position="957"/>
    </location>
</feature>
<dbReference type="InParanoid" id="A0A061AAY6"/>
<dbReference type="InterPro" id="IPR035919">
    <property type="entry name" value="EAL_sf"/>
</dbReference>
<dbReference type="InterPro" id="IPR001633">
    <property type="entry name" value="EAL_dom"/>
</dbReference>
<keyword evidence="3" id="KW-1185">Reference proteome</keyword>
<dbReference type="SMART" id="SM00052">
    <property type="entry name" value="EAL"/>
    <property type="match status" value="1"/>
</dbReference>
<dbReference type="STRING" id="35623.Aocu_09870"/>
<evidence type="ECO:0000313" key="3">
    <source>
        <dbReference type="Proteomes" id="UP000032434"/>
    </source>
</evidence>
<evidence type="ECO:0000259" key="1">
    <source>
        <dbReference type="SMART" id="SM00052"/>
    </source>
</evidence>
<dbReference type="PATRIC" id="fig|35623.3.peg.987"/>
<dbReference type="Gene3D" id="3.20.20.450">
    <property type="entry name" value="EAL domain"/>
    <property type="match status" value="1"/>
</dbReference>
<accession>A0A061AAY6</accession>
<organism evidence="2 3">
    <name type="scientific">Acholeplasma oculi</name>
    <dbReference type="NCBI Taxonomy" id="35623"/>
    <lineage>
        <taxon>Bacteria</taxon>
        <taxon>Bacillati</taxon>
        <taxon>Mycoplasmatota</taxon>
        <taxon>Mollicutes</taxon>
        <taxon>Acholeplasmatales</taxon>
        <taxon>Acholeplasmataceae</taxon>
        <taxon>Acholeplasma</taxon>
    </lineage>
</organism>
<evidence type="ECO:0000313" key="2">
    <source>
        <dbReference type="EMBL" id="CDR31060.1"/>
    </source>
</evidence>
<dbReference type="SUPFAM" id="SSF141868">
    <property type="entry name" value="EAL domain-like"/>
    <property type="match status" value="1"/>
</dbReference>
<reference evidence="3" key="1">
    <citation type="submission" date="2014-05" db="EMBL/GenBank/DDBJ databases">
        <authorList>
            <person name="Kube M."/>
        </authorList>
    </citation>
    <scope>NUCLEOTIDE SEQUENCE [LARGE SCALE GENOMIC DNA]</scope>
</reference>
<dbReference type="PANTHER" id="PTHR33121:SF71">
    <property type="entry name" value="OXYGEN SENSOR PROTEIN DOSP"/>
    <property type="match status" value="1"/>
</dbReference>
<protein>
    <submittedName>
        <fullName evidence="2">Diguanyltae phosphodiesterase (EAL)</fullName>
    </submittedName>
</protein>
<gene>
    <name evidence="2" type="ORF">Aocu_09870</name>
</gene>
<sequence length="968" mass="115639">MRLLEVKFELYMFKEVIDEGKVFEASKMFSNELSHVEKFYYLMFKSAIKLNLFEMAYRYIQKRMEALPVSKKYLGTFDLIEFKKSTNQSYIQDIEVLIKDVIPQELRLELVKEQLNIYIKEKQYDKVLEVIPQVKKIDITHSYIPFYMEALFGLNQFDELKNLANQYKDHPTYKFIASLYLLKLYIKDNDAHRIAILDADFGSQIDNESPEFQKEVYELFRTFYQSIKNRLMHESYSKKLKAILKEEKKTKNKEPEIVLTNEKISQLPNESQSVFVKSNKQTLNKSLPTLIDLFAYAHQISDTRNIREYLRLFLIKAEEYFKFKDIVIFSIKDEMLYHYKKERLYDKQLDKSSYFNTLIYEVSQKGVEFFGQPSELEKNINILTQKPYEEDIKYIYAFPLFDMGVLMIHVDHDVLDPGTYFDYINGLSTIIYSILRDEEKNTKLKQETHFWQRIFDAKIFDMRIMDPYYSTYNVSSQALLNMESHATLDMFIRNIAIHEVKNYQMKIQKLFQKSGQSDEIVYMYQDKQIREKLVSIENKKEIHIISIFEDLTEYYEEKSRLMMEATVDFETSLKNLNALNKEMTEYVKDKGSFMLITFNDAILPIYGYDVTLKFFKEFGQRTQKFFNDGDVYRFSTYQLFVYIPQNDIRSVTKIIKDYIKYLDQNQSVVIHYEKFLPKISIIRYPVVTEEKLPANLYRYLEVSLDYLKRQLNDESYIFFEYQIYENEVFEQQVINYLNQAMDQNQLSLMFHQIIDIKRQIVWQYESSIALENLNIDSKYLLSIAKKRNRLFELEKYHIQMVFQFLSILEKETERLIKITIPVSKETFLDVNFNPFVFGLAQKFMIPFEFIRFKVKGENLKGNQHINQINELIQAGIGLDTTNVDMALSYPFHALHLDMKPSDSKWNAYLKMLKTVLDENNMALIIRDIDDNEQKDMVESLGIQYIEGNLFKRMHADKLFMKIKGSIQS</sequence>
<name>A0A061AAY6_9MOLU</name>
<dbReference type="PANTHER" id="PTHR33121">
    <property type="entry name" value="CYCLIC DI-GMP PHOSPHODIESTERASE PDEF"/>
    <property type="match status" value="1"/>
</dbReference>
<dbReference type="Pfam" id="PF00563">
    <property type="entry name" value="EAL"/>
    <property type="match status" value="1"/>
</dbReference>
<dbReference type="HOGENOM" id="CLU_305815_0_0_14"/>
<proteinExistence type="predicted"/>
<dbReference type="KEGG" id="aoc:Aocu_09870"/>
<dbReference type="GO" id="GO:0071111">
    <property type="term" value="F:cyclic-guanylate-specific phosphodiesterase activity"/>
    <property type="evidence" value="ECO:0007669"/>
    <property type="project" value="InterPro"/>
</dbReference>
<dbReference type="Proteomes" id="UP000032434">
    <property type="component" value="Chromosome 1"/>
</dbReference>
<dbReference type="InterPro" id="IPR050706">
    <property type="entry name" value="Cyclic-di-GMP_PDE-like"/>
</dbReference>
<dbReference type="AlphaFoldDB" id="A0A061AAY6"/>
<dbReference type="EMBL" id="LK028559">
    <property type="protein sequence ID" value="CDR31060.1"/>
    <property type="molecule type" value="Genomic_DNA"/>
</dbReference>